<protein>
    <submittedName>
        <fullName evidence="2">Uncharacterized protein</fullName>
    </submittedName>
</protein>
<comment type="caution">
    <text evidence="2">The sequence shown here is derived from an EMBL/GenBank/DDBJ whole genome shotgun (WGS) entry which is preliminary data.</text>
</comment>
<evidence type="ECO:0000313" key="2">
    <source>
        <dbReference type="EMBL" id="KUM46325.1"/>
    </source>
</evidence>
<dbReference type="AlphaFoldDB" id="A0A117NG65"/>
<dbReference type="EMBL" id="LKAM01000012">
    <property type="protein sequence ID" value="KUM46325.1"/>
    <property type="molecule type" value="Genomic_DNA"/>
</dbReference>
<name>A0A117NG65_PICGL</name>
<feature type="region of interest" description="Disordered" evidence="1">
    <location>
        <begin position="1"/>
        <end position="24"/>
    </location>
</feature>
<sequence length="50" mass="5494">MKHSTQLLIPPNPDSSQPSNRAGYHGDGLLITAPDYMKLLRMGTETLTLL</sequence>
<reference evidence="2" key="1">
    <citation type="journal article" date="2015" name="Genome Biol. Evol.">
        <title>Organellar Genomes of White Spruce (Picea glauca): Assembly and Annotation.</title>
        <authorList>
            <person name="Jackman S.D."/>
            <person name="Warren R.L."/>
            <person name="Gibb E.A."/>
            <person name="Vandervalk B.P."/>
            <person name="Mohamadi H."/>
            <person name="Chu J."/>
            <person name="Raymond A."/>
            <person name="Pleasance S."/>
            <person name="Coope R."/>
            <person name="Wildung M.R."/>
            <person name="Ritland C.E."/>
            <person name="Bousquet J."/>
            <person name="Jones S.J."/>
            <person name="Bohlmann J."/>
            <person name="Birol I."/>
        </authorList>
    </citation>
    <scope>NUCLEOTIDE SEQUENCE [LARGE SCALE GENOMIC DNA]</scope>
    <source>
        <tissue evidence="2">Flushing bud</tissue>
    </source>
</reference>
<evidence type="ECO:0000256" key="1">
    <source>
        <dbReference type="SAM" id="MobiDB-lite"/>
    </source>
</evidence>
<proteinExistence type="predicted"/>
<gene>
    <name evidence="2" type="ORF">ABT39_MTgene1831</name>
</gene>
<keyword evidence="2" id="KW-0496">Mitochondrion</keyword>
<geneLocation type="mitochondrion" evidence="2"/>
<organism evidence="2">
    <name type="scientific">Picea glauca</name>
    <name type="common">White spruce</name>
    <name type="synonym">Pinus glauca</name>
    <dbReference type="NCBI Taxonomy" id="3330"/>
    <lineage>
        <taxon>Eukaryota</taxon>
        <taxon>Viridiplantae</taxon>
        <taxon>Streptophyta</taxon>
        <taxon>Embryophyta</taxon>
        <taxon>Tracheophyta</taxon>
        <taxon>Spermatophyta</taxon>
        <taxon>Pinopsida</taxon>
        <taxon>Pinidae</taxon>
        <taxon>Conifers I</taxon>
        <taxon>Pinales</taxon>
        <taxon>Pinaceae</taxon>
        <taxon>Picea</taxon>
    </lineage>
</organism>
<accession>A0A117NG65</accession>